<proteinExistence type="predicted"/>
<evidence type="ECO:0000313" key="3">
    <source>
        <dbReference type="Proteomes" id="UP000092461"/>
    </source>
</evidence>
<dbReference type="Proteomes" id="UP000092461">
    <property type="component" value="Unassembled WGS sequence"/>
</dbReference>
<evidence type="ECO:0000313" key="2">
    <source>
        <dbReference type="EnsemblMetazoa" id="LLOJ006200-PA"/>
    </source>
</evidence>
<dbReference type="EMBL" id="AJWK01019941">
    <property type="status" value="NOT_ANNOTATED_CDS"/>
    <property type="molecule type" value="Genomic_DNA"/>
</dbReference>
<sequence>MEDQSQGMYNQHSDSQNVISGMGHPPMRPAYPVAYPGAYPGRVCVIVACPHAQCPFCGAERRDKKVEKLIIVGPKNNIKMVTYGVGDVASTKTKK</sequence>
<reference evidence="2" key="1">
    <citation type="submission" date="2020-05" db="UniProtKB">
        <authorList>
            <consortium name="EnsemblMetazoa"/>
        </authorList>
    </citation>
    <scope>IDENTIFICATION</scope>
    <source>
        <strain evidence="2">Jacobina</strain>
    </source>
</reference>
<feature type="compositionally biased region" description="Polar residues" evidence="1">
    <location>
        <begin position="1"/>
        <end position="19"/>
    </location>
</feature>
<feature type="region of interest" description="Disordered" evidence="1">
    <location>
        <begin position="1"/>
        <end position="24"/>
    </location>
</feature>
<evidence type="ECO:0000256" key="1">
    <source>
        <dbReference type="SAM" id="MobiDB-lite"/>
    </source>
</evidence>
<keyword evidence="3" id="KW-1185">Reference proteome</keyword>
<dbReference type="AlphaFoldDB" id="A0A1B0EVB3"/>
<accession>A0A1B0EVB3</accession>
<name>A0A1B0EVB3_LUTLO</name>
<organism evidence="2 3">
    <name type="scientific">Lutzomyia longipalpis</name>
    <name type="common">Sand fly</name>
    <dbReference type="NCBI Taxonomy" id="7200"/>
    <lineage>
        <taxon>Eukaryota</taxon>
        <taxon>Metazoa</taxon>
        <taxon>Ecdysozoa</taxon>
        <taxon>Arthropoda</taxon>
        <taxon>Hexapoda</taxon>
        <taxon>Insecta</taxon>
        <taxon>Pterygota</taxon>
        <taxon>Neoptera</taxon>
        <taxon>Endopterygota</taxon>
        <taxon>Diptera</taxon>
        <taxon>Nematocera</taxon>
        <taxon>Psychodoidea</taxon>
        <taxon>Psychodidae</taxon>
        <taxon>Lutzomyia</taxon>
        <taxon>Lutzomyia</taxon>
    </lineage>
</organism>
<dbReference type="VEuPathDB" id="VectorBase:LLOJ006200"/>
<protein>
    <submittedName>
        <fullName evidence="2">Uncharacterized protein</fullName>
    </submittedName>
</protein>
<dbReference type="EnsemblMetazoa" id="LLOJ006200-RA">
    <property type="protein sequence ID" value="LLOJ006200-PA"/>
    <property type="gene ID" value="LLOJ006200"/>
</dbReference>